<dbReference type="KEGG" id="mmaz:MmTuc01_1490"/>
<dbReference type="AlphaFoldDB" id="M1QIS0"/>
<dbReference type="Proteomes" id="UP000011718">
    <property type="component" value="Chromosome"/>
</dbReference>
<evidence type="ECO:0000313" key="2">
    <source>
        <dbReference type="Proteomes" id="UP000011718"/>
    </source>
</evidence>
<accession>M1QIS0</accession>
<dbReference type="EMBL" id="CP004144">
    <property type="protein sequence ID" value="AGF96859.1"/>
    <property type="molecule type" value="Genomic_DNA"/>
</dbReference>
<dbReference type="HOGENOM" id="CLU_3178591_0_0_2"/>
<evidence type="ECO:0000313" key="1">
    <source>
        <dbReference type="EMBL" id="AGF96859.1"/>
    </source>
</evidence>
<gene>
    <name evidence="1" type="ORF">MmTuc01_1490</name>
</gene>
<reference evidence="1 2" key="1">
    <citation type="journal article" date="2013" name="Genome Announc.">
        <title>Complete Genome of a Methanosarcina mazei Strain Isolated from Sediment Samples from an Amazonian Flooded Area.</title>
        <authorList>
            <person name="Assis das Gracas D."/>
            <person name="Thiago Juca Ramos R."/>
            <person name="Vieira Araujo A.C."/>
            <person name="Zahlouth R."/>
            <person name="Ribeiro Carneiro A."/>
            <person name="Souza Lopes T."/>
            <person name="Azevedo Barauna R."/>
            <person name="Azevedo V."/>
            <person name="Cruz Schneider M.P."/>
            <person name="Pellizari V.H."/>
            <person name="Silva A."/>
        </authorList>
    </citation>
    <scope>NUCLEOTIDE SEQUENCE [LARGE SCALE GENOMIC DNA]</scope>
    <source>
        <strain evidence="1 2">Tuc01</strain>
    </source>
</reference>
<dbReference type="BioCyc" id="MMAZ1236903:G139K-1425-MONOMER"/>
<sequence length="46" mass="5325">MEDPNWLLLKGVQASNLLQKVQPPFRWLLRSRSALPLRSIIKPLNS</sequence>
<name>M1QIS0_METMZ</name>
<protein>
    <submittedName>
        <fullName evidence="1">Uncharacterized protein</fullName>
    </submittedName>
</protein>
<organism evidence="1 2">
    <name type="scientific">Methanosarcina mazei Tuc01</name>
    <dbReference type="NCBI Taxonomy" id="1236903"/>
    <lineage>
        <taxon>Archaea</taxon>
        <taxon>Methanobacteriati</taxon>
        <taxon>Methanobacteriota</taxon>
        <taxon>Stenosarchaea group</taxon>
        <taxon>Methanomicrobia</taxon>
        <taxon>Methanosarcinales</taxon>
        <taxon>Methanosarcinaceae</taxon>
        <taxon>Methanosarcina</taxon>
    </lineage>
</organism>
<proteinExistence type="predicted"/>